<proteinExistence type="predicted"/>
<dbReference type="SUPFAM" id="SSF55144">
    <property type="entry name" value="LigT-like"/>
    <property type="match status" value="1"/>
</dbReference>
<gene>
    <name evidence="2" type="ORF">NBG84_18135</name>
</gene>
<dbReference type="InterPro" id="IPR006944">
    <property type="entry name" value="Phage/GTA_portal"/>
</dbReference>
<organism evidence="2 3">
    <name type="scientific">Streptomyces albipurpureus</name>
    <dbReference type="NCBI Taxonomy" id="2897419"/>
    <lineage>
        <taxon>Bacteria</taxon>
        <taxon>Bacillati</taxon>
        <taxon>Actinomycetota</taxon>
        <taxon>Actinomycetes</taxon>
        <taxon>Kitasatosporales</taxon>
        <taxon>Streptomycetaceae</taxon>
        <taxon>Streptomyces</taxon>
    </lineage>
</organism>
<sequence>MPLIRRLLTGRSERSRKALPRLDGRGTSAGVSVTPEKALQVAAVFSSVRLLAETGSMLPCAVYERSGSTRRRIDEHPVAPLLTYQANPGLPSGEFWAQVLGWMLVRGNAGVYIERNNGGRPVGLWPISWTSVEPRRVPETGELVYKITLDDDEWAPIREADGLVRAENFLHFRAFGLSGVEGLSPIGMARQAVGTGWAATSYIGSFFQRDASPGGVVSVPGTLKDEQFERLTRQWTDLHEGFDNSHRLAVMEAGATWQKTTLSPADAQFLEVYKLTRAEIAGIFGVPPHMIGDVERSTSWGSGIEQMSLGYVIYSLMSWTTRLERTTQRLLGGPEAYLKFNPDALLRGDTTQRFSAYAQARQWGWMSVNDIRAKEDEPPIEGGDEYVVPLNMSPAGQTTPPEQRARPSVRAAAQVPSGAAMVALYPPADIAERLAVKGGLAAEELHITLAYLGKDLTDDQKATAAVVVAGVAAQHQILAGSIGGLGYFPPGDDGTTPYFATVDVPGLAELRHRLVDALAGAGVPADTGHGFTPHMTLTYLGDDGTPPQPPTPVDLGFTELTWATGPQRTAFPFSGLRARRRPPQQRRDDTAETPAPEEMPGWIQRHFEAISAFLAEQGERALAALNVSPGATADDIIDLAADNEVLTELLLQLARGLVAEVGTATASALGGSFVLEETTAVLAASAASTASNINSTTVEKLRSTINLGHAPVEVQASVRDMFDRMTESRARVLAQARVSSTTNFASHEGAKHAGAKTKTWRVWDANPRKTHARADGQTVGIRDTFTIGKHQGRWPHDHRLGVDEIAGCTCRLQFNL</sequence>
<dbReference type="InterPro" id="IPR006427">
    <property type="entry name" value="Portal_HK97"/>
</dbReference>
<evidence type="ECO:0000313" key="3">
    <source>
        <dbReference type="Proteomes" id="UP001431429"/>
    </source>
</evidence>
<dbReference type="Proteomes" id="UP001431429">
    <property type="component" value="Unassembled WGS sequence"/>
</dbReference>
<dbReference type="Pfam" id="PF04860">
    <property type="entry name" value="Phage_portal"/>
    <property type="match status" value="1"/>
</dbReference>
<dbReference type="EMBL" id="JAMQAW010000023">
    <property type="protein sequence ID" value="MCM2390187.1"/>
    <property type="molecule type" value="Genomic_DNA"/>
</dbReference>
<evidence type="ECO:0000313" key="2">
    <source>
        <dbReference type="EMBL" id="MCM2390187.1"/>
    </source>
</evidence>
<protein>
    <submittedName>
        <fullName evidence="2">Phage portal protein</fullName>
    </submittedName>
</protein>
<comment type="caution">
    <text evidence="2">The sequence shown here is derived from an EMBL/GenBank/DDBJ whole genome shotgun (WGS) entry which is preliminary data.</text>
</comment>
<dbReference type="Pfam" id="PF13563">
    <property type="entry name" value="2_5_RNA_ligase2"/>
    <property type="match status" value="1"/>
</dbReference>
<feature type="region of interest" description="Disordered" evidence="1">
    <location>
        <begin position="573"/>
        <end position="599"/>
    </location>
</feature>
<reference evidence="2" key="1">
    <citation type="submission" date="2022-06" db="EMBL/GenBank/DDBJ databases">
        <title>Genome public.</title>
        <authorList>
            <person name="Sun Q."/>
        </authorList>
    </citation>
    <scope>NUCLEOTIDE SEQUENCE</scope>
    <source>
        <strain evidence="2">CWNU-1</strain>
    </source>
</reference>
<accession>A0ABT0UNJ8</accession>
<dbReference type="RefSeq" id="WP_250920516.1">
    <property type="nucleotide sequence ID" value="NZ_JAMQAW010000023.1"/>
</dbReference>
<dbReference type="NCBIfam" id="TIGR01537">
    <property type="entry name" value="portal_HK97"/>
    <property type="match status" value="1"/>
</dbReference>
<dbReference type="InterPro" id="IPR009097">
    <property type="entry name" value="Cyclic_Pdiesterase"/>
</dbReference>
<keyword evidence="3" id="KW-1185">Reference proteome</keyword>
<dbReference type="Gene3D" id="3.90.1140.10">
    <property type="entry name" value="Cyclic phosphodiesterase"/>
    <property type="match status" value="1"/>
</dbReference>
<name>A0ABT0UNJ8_9ACTN</name>
<evidence type="ECO:0000256" key="1">
    <source>
        <dbReference type="SAM" id="MobiDB-lite"/>
    </source>
</evidence>